<dbReference type="InterPro" id="IPR029039">
    <property type="entry name" value="Flavoprotein-like_sf"/>
</dbReference>
<dbReference type="Gene3D" id="3.40.50.360">
    <property type="match status" value="1"/>
</dbReference>
<organism evidence="2 3">
    <name type="scientific">Bifidobacterium pullorum subsp. saeculare</name>
    <dbReference type="NCBI Taxonomy" id="78257"/>
    <lineage>
        <taxon>Bacteria</taxon>
        <taxon>Bacillati</taxon>
        <taxon>Actinomycetota</taxon>
        <taxon>Actinomycetes</taxon>
        <taxon>Bifidobacteriales</taxon>
        <taxon>Bifidobacteriaceae</taxon>
        <taxon>Bifidobacterium</taxon>
    </lineage>
</organism>
<accession>A0A938WUZ5</accession>
<gene>
    <name evidence="2" type="ORF">H7U32_02690</name>
</gene>
<reference evidence="2" key="1">
    <citation type="submission" date="2020-08" db="EMBL/GenBank/DDBJ databases">
        <authorList>
            <person name="Cejkova D."/>
            <person name="Kubasova T."/>
            <person name="Jahodarova E."/>
            <person name="Rychlik I."/>
        </authorList>
    </citation>
    <scope>NUCLEOTIDE SEQUENCE</scope>
    <source>
        <strain evidence="2">An836</strain>
    </source>
</reference>
<dbReference type="Proteomes" id="UP000718821">
    <property type="component" value="Unassembled WGS sequence"/>
</dbReference>
<dbReference type="GO" id="GO:0070819">
    <property type="term" value="F:menaquinone-dependent protoporphyrinogen oxidase activity"/>
    <property type="evidence" value="ECO:0007669"/>
    <property type="project" value="TreeGrafter"/>
</dbReference>
<protein>
    <submittedName>
        <fullName evidence="2">Flavodoxin</fullName>
    </submittedName>
</protein>
<dbReference type="AlphaFoldDB" id="A0A938WUZ5"/>
<dbReference type="InterPro" id="IPR026816">
    <property type="entry name" value="Flavodoxin_dom"/>
</dbReference>
<dbReference type="GO" id="GO:0010181">
    <property type="term" value="F:FMN binding"/>
    <property type="evidence" value="ECO:0007669"/>
    <property type="project" value="TreeGrafter"/>
</dbReference>
<dbReference type="InterPro" id="IPR052200">
    <property type="entry name" value="Protoporphyrinogen_IX_DH"/>
</dbReference>
<proteinExistence type="predicted"/>
<reference evidence="2" key="2">
    <citation type="journal article" date="2021" name="Sci. Rep.">
        <title>The distribution of antibiotic resistance genes in chicken gut microbiota commensals.</title>
        <authorList>
            <person name="Juricova H."/>
            <person name="Matiasovicova J."/>
            <person name="Kubasova T."/>
            <person name="Cejkova D."/>
            <person name="Rychlik I."/>
        </authorList>
    </citation>
    <scope>NUCLEOTIDE SEQUENCE</scope>
    <source>
        <strain evidence="2">An836</strain>
    </source>
</reference>
<dbReference type="RefSeq" id="WP_204467847.1">
    <property type="nucleotide sequence ID" value="NZ_JACLYU010000003.1"/>
</dbReference>
<feature type="domain" description="Flavodoxin" evidence="1">
    <location>
        <begin position="4"/>
        <end position="134"/>
    </location>
</feature>
<dbReference type="PANTHER" id="PTHR38030">
    <property type="entry name" value="PROTOPORPHYRINOGEN IX DEHYDROGENASE [MENAQUINONE]"/>
    <property type="match status" value="1"/>
</dbReference>
<comment type="caution">
    <text evidence="2">The sequence shown here is derived from an EMBL/GenBank/DDBJ whole genome shotgun (WGS) entry which is preliminary data.</text>
</comment>
<dbReference type="Pfam" id="PF12724">
    <property type="entry name" value="Flavodoxin_5"/>
    <property type="match status" value="1"/>
</dbReference>
<evidence type="ECO:0000313" key="2">
    <source>
        <dbReference type="EMBL" id="MBM6699250.1"/>
    </source>
</evidence>
<dbReference type="EMBL" id="JACLYU010000003">
    <property type="protein sequence ID" value="MBM6699250.1"/>
    <property type="molecule type" value="Genomic_DNA"/>
</dbReference>
<name>A0A938WUZ5_9BIFI</name>
<evidence type="ECO:0000259" key="1">
    <source>
        <dbReference type="Pfam" id="PF12724"/>
    </source>
</evidence>
<sequence length="182" mass="20443">MDGIILYRSKYGATRRYAGWLAEEMGFPCVDVRKTNIREVRRHEVIVFGGAIYASGISGLSFLRRHIDDLRGRKVIAFCCGVSPYEESAFRQIRERNMTGALSDVPLYYCRGAWDMTAMTFTDRTLCTLLRNSVAKKDPADYEPWEKALMAAGDGSRDWTDRAYLAPILEAIDGPGPGTTAR</sequence>
<dbReference type="PANTHER" id="PTHR38030:SF2">
    <property type="entry name" value="PROTOPORPHYRINOGEN IX DEHYDROGENASE [QUINONE]"/>
    <property type="match status" value="1"/>
</dbReference>
<dbReference type="GO" id="GO:0006783">
    <property type="term" value="P:heme biosynthetic process"/>
    <property type="evidence" value="ECO:0007669"/>
    <property type="project" value="TreeGrafter"/>
</dbReference>
<evidence type="ECO:0000313" key="3">
    <source>
        <dbReference type="Proteomes" id="UP000718821"/>
    </source>
</evidence>
<keyword evidence="3" id="KW-1185">Reference proteome</keyword>
<dbReference type="SUPFAM" id="SSF52218">
    <property type="entry name" value="Flavoproteins"/>
    <property type="match status" value="1"/>
</dbReference>